<keyword evidence="7" id="KW-1185">Reference proteome</keyword>
<keyword evidence="5" id="KW-0449">Lipoprotein</keyword>
<keyword evidence="4" id="KW-0143">Chaperone</keyword>
<dbReference type="GO" id="GO:0005737">
    <property type="term" value="C:cytoplasm"/>
    <property type="evidence" value="ECO:0007669"/>
    <property type="project" value="UniProtKB-ARBA"/>
</dbReference>
<keyword evidence="3" id="KW-0564">Palmitate</keyword>
<evidence type="ECO:0000313" key="7">
    <source>
        <dbReference type="Proteomes" id="UP000095283"/>
    </source>
</evidence>
<reference evidence="8" key="1">
    <citation type="submission" date="2016-11" db="UniProtKB">
        <authorList>
            <consortium name="WormBaseParasite"/>
        </authorList>
    </citation>
    <scope>IDENTIFICATION</scope>
</reference>
<dbReference type="AlphaFoldDB" id="A0A1I7WVJ4"/>
<dbReference type="GO" id="GO:0016020">
    <property type="term" value="C:membrane"/>
    <property type="evidence" value="ECO:0007669"/>
    <property type="project" value="UniProtKB-SubCell"/>
</dbReference>
<evidence type="ECO:0000313" key="8">
    <source>
        <dbReference type="WBParaSite" id="Hba_09153"/>
    </source>
</evidence>
<evidence type="ECO:0000256" key="5">
    <source>
        <dbReference type="ARBA" id="ARBA00023288"/>
    </source>
</evidence>
<feature type="transmembrane region" description="Helical" evidence="6">
    <location>
        <begin position="128"/>
        <end position="154"/>
    </location>
</feature>
<dbReference type="SUPFAM" id="SSF46565">
    <property type="entry name" value="Chaperone J-domain"/>
    <property type="match status" value="1"/>
</dbReference>
<dbReference type="PANTHER" id="PTHR44027">
    <property type="entry name" value="DNAJ HOMOLOG SUBFAMILY C MEMBER 5 HOMOLOG"/>
    <property type="match status" value="1"/>
</dbReference>
<dbReference type="InterPro" id="IPR051434">
    <property type="entry name" value="DnaJ_C_subfamily_member5"/>
</dbReference>
<dbReference type="PANTHER" id="PTHR44027:SF7">
    <property type="entry name" value="DNAJ HOMOLOG SUBFAMILY C MEMBER 5 HOMOLOG"/>
    <property type="match status" value="1"/>
</dbReference>
<evidence type="ECO:0000256" key="2">
    <source>
        <dbReference type="ARBA" id="ARBA00023136"/>
    </source>
</evidence>
<evidence type="ECO:0000256" key="4">
    <source>
        <dbReference type="ARBA" id="ARBA00023186"/>
    </source>
</evidence>
<dbReference type="Gene3D" id="1.10.287.110">
    <property type="entry name" value="DnaJ domain"/>
    <property type="match status" value="1"/>
</dbReference>
<sequence>MKNAIIQQLLKFYLHVSHFHPSLTYPLLLENFLLISRESAYILLLRVMILSWIYDDNFGSTGFKGSFGENAHHAKVLFLLVQRAYSVLSDPNKRAIYDRFGMMGLDVAENCNKDQQDYMSEFAQNSSWPILLTCLGLLTCCFCCYCCCGCCMFCRRDSIPQGLVKEKPKVKDESIIAGTIVGD</sequence>
<keyword evidence="2 6" id="KW-0472">Membrane</keyword>
<evidence type="ECO:0000256" key="6">
    <source>
        <dbReference type="SAM" id="Phobius"/>
    </source>
</evidence>
<dbReference type="InterPro" id="IPR036869">
    <property type="entry name" value="J_dom_sf"/>
</dbReference>
<comment type="subcellular location">
    <subcellularLocation>
        <location evidence="1">Membrane</location>
        <topology evidence="1">Lipid-anchor</topology>
    </subcellularLocation>
</comment>
<evidence type="ECO:0000256" key="1">
    <source>
        <dbReference type="ARBA" id="ARBA00004635"/>
    </source>
</evidence>
<dbReference type="PRINTS" id="PR00625">
    <property type="entry name" value="JDOMAIN"/>
</dbReference>
<evidence type="ECO:0000256" key="3">
    <source>
        <dbReference type="ARBA" id="ARBA00023139"/>
    </source>
</evidence>
<dbReference type="WBParaSite" id="Hba_09153">
    <property type="protein sequence ID" value="Hba_09153"/>
    <property type="gene ID" value="Hba_09153"/>
</dbReference>
<accession>A0A1I7WVJ4</accession>
<name>A0A1I7WVJ4_HETBA</name>
<dbReference type="Proteomes" id="UP000095283">
    <property type="component" value="Unplaced"/>
</dbReference>
<keyword evidence="6" id="KW-1133">Transmembrane helix</keyword>
<protein>
    <submittedName>
        <fullName evidence="8">J domain-containing protein</fullName>
    </submittedName>
</protein>
<proteinExistence type="predicted"/>
<organism evidence="7 8">
    <name type="scientific">Heterorhabditis bacteriophora</name>
    <name type="common">Entomopathogenic nematode worm</name>
    <dbReference type="NCBI Taxonomy" id="37862"/>
    <lineage>
        <taxon>Eukaryota</taxon>
        <taxon>Metazoa</taxon>
        <taxon>Ecdysozoa</taxon>
        <taxon>Nematoda</taxon>
        <taxon>Chromadorea</taxon>
        <taxon>Rhabditida</taxon>
        <taxon>Rhabditina</taxon>
        <taxon>Rhabditomorpha</taxon>
        <taxon>Strongyloidea</taxon>
        <taxon>Heterorhabditidae</taxon>
        <taxon>Heterorhabditis</taxon>
    </lineage>
</organism>
<keyword evidence="6" id="KW-0812">Transmembrane</keyword>
<dbReference type="InterPro" id="IPR001623">
    <property type="entry name" value="DnaJ_domain"/>
</dbReference>